<dbReference type="HOGENOM" id="CLU_2458646_0_0_1"/>
<reference evidence="2" key="2">
    <citation type="submission" date="2018-05" db="EMBL/GenBank/DDBJ databases">
        <title>OpunRS2 (Oryza punctata Reference Sequence Version 2).</title>
        <authorList>
            <person name="Zhang J."/>
            <person name="Kudrna D."/>
            <person name="Lee S."/>
            <person name="Talag J."/>
            <person name="Welchert J."/>
            <person name="Wing R.A."/>
        </authorList>
    </citation>
    <scope>NUCLEOTIDE SEQUENCE [LARGE SCALE GENOMIC DNA]</scope>
</reference>
<dbReference type="Gramene" id="OPUNC04G10460.1">
    <property type="protein sequence ID" value="OPUNC04G10460.1"/>
    <property type="gene ID" value="OPUNC04G10460"/>
</dbReference>
<evidence type="ECO:0000256" key="1">
    <source>
        <dbReference type="SAM" id="MobiDB-lite"/>
    </source>
</evidence>
<organism evidence="2">
    <name type="scientific">Oryza punctata</name>
    <name type="common">Red rice</name>
    <dbReference type="NCBI Taxonomy" id="4537"/>
    <lineage>
        <taxon>Eukaryota</taxon>
        <taxon>Viridiplantae</taxon>
        <taxon>Streptophyta</taxon>
        <taxon>Embryophyta</taxon>
        <taxon>Tracheophyta</taxon>
        <taxon>Spermatophyta</taxon>
        <taxon>Magnoliopsida</taxon>
        <taxon>Liliopsida</taxon>
        <taxon>Poales</taxon>
        <taxon>Poaceae</taxon>
        <taxon>BOP clade</taxon>
        <taxon>Oryzoideae</taxon>
        <taxon>Oryzeae</taxon>
        <taxon>Oryzinae</taxon>
        <taxon>Oryza</taxon>
    </lineage>
</organism>
<name>A0A0E0KQJ2_ORYPU</name>
<keyword evidence="3" id="KW-1185">Reference proteome</keyword>
<reference evidence="2" key="1">
    <citation type="submission" date="2015-04" db="UniProtKB">
        <authorList>
            <consortium name="EnsemblPlants"/>
        </authorList>
    </citation>
    <scope>IDENTIFICATION</scope>
</reference>
<evidence type="ECO:0000313" key="2">
    <source>
        <dbReference type="EnsemblPlants" id="OPUNC04G10460.1"/>
    </source>
</evidence>
<evidence type="ECO:0000313" key="3">
    <source>
        <dbReference type="Proteomes" id="UP000026962"/>
    </source>
</evidence>
<protein>
    <submittedName>
        <fullName evidence="2">Uncharacterized protein</fullName>
    </submittedName>
</protein>
<dbReference type="Proteomes" id="UP000026962">
    <property type="component" value="Chromosome 4"/>
</dbReference>
<sequence>MARDGPVLMASFRFHAARHGPASRSRAPWLSFGLHRSSASWARRRRRNVGAASRRHRRRPRRRRPDGRRGNLLSLSRCTQVGSGGWNDL</sequence>
<feature type="region of interest" description="Disordered" evidence="1">
    <location>
        <begin position="43"/>
        <end position="74"/>
    </location>
</feature>
<proteinExistence type="predicted"/>
<feature type="compositionally biased region" description="Basic residues" evidence="1">
    <location>
        <begin position="43"/>
        <end position="66"/>
    </location>
</feature>
<dbReference type="AlphaFoldDB" id="A0A0E0KQJ2"/>
<accession>A0A0E0KQJ2</accession>
<dbReference type="EnsemblPlants" id="OPUNC04G10460.1">
    <property type="protein sequence ID" value="OPUNC04G10460.1"/>
    <property type="gene ID" value="OPUNC04G10460"/>
</dbReference>